<accession>A0A411MNU3</accession>
<reference evidence="1 2" key="1">
    <citation type="submission" date="2019-02" db="EMBL/GenBank/DDBJ databases">
        <title>Complete genome sequence of Pseudomonas sp. SNU WT1 isolated from rainbow trout.</title>
        <authorList>
            <person name="Oh W.T."/>
            <person name="Park S.C."/>
        </authorList>
    </citation>
    <scope>NUCLEOTIDE SEQUENCE [LARGE SCALE GENOMIC DNA]</scope>
    <source>
        <strain evidence="1 2">SNU WT1</strain>
    </source>
</reference>
<gene>
    <name evidence="1" type="ORF">EXN22_23360</name>
</gene>
<dbReference type="Gene3D" id="3.10.450.620">
    <property type="entry name" value="JHP933, nucleotidyltransferase-like core domain"/>
    <property type="match status" value="1"/>
</dbReference>
<dbReference type="AlphaFoldDB" id="A0A411MNU3"/>
<evidence type="ECO:0000313" key="1">
    <source>
        <dbReference type="EMBL" id="QBF28486.1"/>
    </source>
</evidence>
<dbReference type="RefSeq" id="WP_130266284.1">
    <property type="nucleotide sequence ID" value="NZ_CP035952.1"/>
</dbReference>
<name>A0A411MNU3_9PSED</name>
<sequence>MAENFFSLTPEDQKEALLQASSNLGRPAYLLEKDLWVVWTLGKLFSAPAGDHLTFKGGTSLSKVYRLIDRFSEDIDLTYDIRQILPEAESEIPPSSSQARKWSSKARALLPGWIDESVVPLLSDALRADNMAAELSRDEDKLYLHYRPCTLANDYVMPRVLLEFGARSSGEPHGRQHVCCDMAAAQLDGVLFPEATPIVMDVARTFWEKATAAHVYCVQQRLKSERFARHWHDLNAIVQSQRFAEVIDRRDIAALVAEHKSWFFSEKAADGSNVDYHHAVSGNLRLVPSGEARAHLETDYAKMLEGGMFDSTPPSFDVLMTACAELEERLNTAAHTPAPITLN</sequence>
<evidence type="ECO:0000313" key="2">
    <source>
        <dbReference type="Proteomes" id="UP000291130"/>
    </source>
</evidence>
<dbReference type="Pfam" id="PF08843">
    <property type="entry name" value="AbiEii"/>
    <property type="match status" value="1"/>
</dbReference>
<dbReference type="KEGG" id="ptk:EXN22_23360"/>
<dbReference type="EMBL" id="CP035952">
    <property type="protein sequence ID" value="QBF28486.1"/>
    <property type="molecule type" value="Genomic_DNA"/>
</dbReference>
<dbReference type="Proteomes" id="UP000291130">
    <property type="component" value="Chromosome"/>
</dbReference>
<protein>
    <submittedName>
        <fullName evidence="1">Nucleotidyl transferase AbiEii/AbiGii toxin family protein</fullName>
    </submittedName>
</protein>
<dbReference type="OrthoDB" id="9780929at2"/>
<dbReference type="InterPro" id="IPR014942">
    <property type="entry name" value="AbiEii"/>
</dbReference>
<organism evidence="1 2">
    <name type="scientific">Pseudomonas tructae</name>
    <dbReference type="NCBI Taxonomy" id="2518644"/>
    <lineage>
        <taxon>Bacteria</taxon>
        <taxon>Pseudomonadati</taxon>
        <taxon>Pseudomonadota</taxon>
        <taxon>Gammaproteobacteria</taxon>
        <taxon>Pseudomonadales</taxon>
        <taxon>Pseudomonadaceae</taxon>
        <taxon>Pseudomonas</taxon>
    </lineage>
</organism>
<keyword evidence="2" id="KW-1185">Reference proteome</keyword>
<dbReference type="GO" id="GO:0016740">
    <property type="term" value="F:transferase activity"/>
    <property type="evidence" value="ECO:0007669"/>
    <property type="project" value="UniProtKB-KW"/>
</dbReference>
<keyword evidence="1" id="KW-0808">Transferase</keyword>
<proteinExistence type="predicted"/>